<evidence type="ECO:0000259" key="1">
    <source>
        <dbReference type="Pfam" id="PF01593"/>
    </source>
</evidence>
<accession>W2TYD0</accession>
<organism evidence="2 3">
    <name type="scientific">Necator americanus</name>
    <name type="common">Human hookworm</name>
    <dbReference type="NCBI Taxonomy" id="51031"/>
    <lineage>
        <taxon>Eukaryota</taxon>
        <taxon>Metazoa</taxon>
        <taxon>Ecdysozoa</taxon>
        <taxon>Nematoda</taxon>
        <taxon>Chromadorea</taxon>
        <taxon>Rhabditida</taxon>
        <taxon>Rhabditina</taxon>
        <taxon>Rhabditomorpha</taxon>
        <taxon>Strongyloidea</taxon>
        <taxon>Ancylostomatidae</taxon>
        <taxon>Bunostominae</taxon>
        <taxon>Necator</taxon>
    </lineage>
</organism>
<dbReference type="Pfam" id="PF01593">
    <property type="entry name" value="Amino_oxidase"/>
    <property type="match status" value="1"/>
</dbReference>
<name>W2TYD0_NECAM</name>
<dbReference type="InterPro" id="IPR002937">
    <property type="entry name" value="Amino_oxidase"/>
</dbReference>
<dbReference type="GO" id="GO:0016491">
    <property type="term" value="F:oxidoreductase activity"/>
    <property type="evidence" value="ECO:0007669"/>
    <property type="project" value="InterPro"/>
</dbReference>
<dbReference type="Proteomes" id="UP000053676">
    <property type="component" value="Unassembled WGS sequence"/>
</dbReference>
<dbReference type="KEGG" id="nai:NECAME_16081"/>
<dbReference type="InterPro" id="IPR036188">
    <property type="entry name" value="FAD/NAD-bd_sf"/>
</dbReference>
<feature type="domain" description="Amine oxidase" evidence="1">
    <location>
        <begin position="6"/>
        <end position="103"/>
    </location>
</feature>
<sequence>MRSYIEAHGGEFRLGVPAQKVVIESGKVKGIEAGGEFHAFDKVISTIPLPYVAGVMPDLPTDILEAFRSKKNVAVVCVIAKLKKRVTENFWLNTNDPEMDIPGIVEYTNLRPLDDHVVYVPFYVPGEHPKYQEPDSAFIDKIAAFPRVSGCRARWRGWYDESARDGPQRLCVEELSDVPAHRRLCGCRELEQPHPVQPVDALLSGHRGGVHRWDDHGVRAREDVRVHGKQAVDASLGVLFHAGQSRGRGANVGGKWTPDSGHHGFAVAASLSEYEALADSLIDEIALIPHHIILSSEEFTHMLWRNTQGFQRFVDRILTVADRVTVILYLRRQPDFIESNYLERLKSRFRLGFSPYAFARIHEDLAEFPLDYRRLIDVLDRVHNIDVDVRSYDSIRTSGALPDFLSAIEWPADHSVEECRVNESLPIVESLKNFYHAQMQRALSDAEERAIELIAQPLPAHPRMDFRTRRHLIQQFAAGNLELANRFPLATLVEAVPEEHVFGDWTGIGDVEPPHQESIWQVTLDHLFSRTFIEIVQAVSERLGTTQAALEQQQRLALERHTQISTLQQALATTQAALTTTQTLAFERYAQLEKLNQALVQTKAVPKWRRIFRR</sequence>
<evidence type="ECO:0000313" key="2">
    <source>
        <dbReference type="EMBL" id="ETN86848.1"/>
    </source>
</evidence>
<dbReference type="AlphaFoldDB" id="W2TYD0"/>
<proteinExistence type="predicted"/>
<protein>
    <recommendedName>
        <fullName evidence="1">Amine oxidase domain-containing protein</fullName>
    </recommendedName>
</protein>
<evidence type="ECO:0000313" key="3">
    <source>
        <dbReference type="Proteomes" id="UP000053676"/>
    </source>
</evidence>
<dbReference type="Gene3D" id="3.50.50.60">
    <property type="entry name" value="FAD/NAD(P)-binding domain"/>
    <property type="match status" value="1"/>
</dbReference>
<keyword evidence="3" id="KW-1185">Reference proteome</keyword>
<dbReference type="EMBL" id="KI657483">
    <property type="protein sequence ID" value="ETN86848.1"/>
    <property type="molecule type" value="Genomic_DNA"/>
</dbReference>
<gene>
    <name evidence="2" type="ORF">NECAME_16081</name>
</gene>
<dbReference type="SUPFAM" id="SSF51905">
    <property type="entry name" value="FAD/NAD(P)-binding domain"/>
    <property type="match status" value="1"/>
</dbReference>
<reference evidence="3" key="1">
    <citation type="journal article" date="2014" name="Nat. Genet.">
        <title>Genome of the human hookworm Necator americanus.</title>
        <authorList>
            <person name="Tang Y.T."/>
            <person name="Gao X."/>
            <person name="Rosa B.A."/>
            <person name="Abubucker S."/>
            <person name="Hallsworth-Pepin K."/>
            <person name="Martin J."/>
            <person name="Tyagi R."/>
            <person name="Heizer E."/>
            <person name="Zhang X."/>
            <person name="Bhonagiri-Palsikar V."/>
            <person name="Minx P."/>
            <person name="Warren W.C."/>
            <person name="Wang Q."/>
            <person name="Zhan B."/>
            <person name="Hotez P.J."/>
            <person name="Sternberg P.W."/>
            <person name="Dougall A."/>
            <person name="Gaze S.T."/>
            <person name="Mulvenna J."/>
            <person name="Sotillo J."/>
            <person name="Ranganathan S."/>
            <person name="Rabelo E.M."/>
            <person name="Wilson R.K."/>
            <person name="Felgner P.L."/>
            <person name="Bethony J."/>
            <person name="Hawdon J.M."/>
            <person name="Gasser R.B."/>
            <person name="Loukas A."/>
            <person name="Mitreva M."/>
        </authorList>
    </citation>
    <scope>NUCLEOTIDE SEQUENCE [LARGE SCALE GENOMIC DNA]</scope>
</reference>